<evidence type="ECO:0000313" key="3">
    <source>
        <dbReference type="Proteomes" id="UP001281614"/>
    </source>
</evidence>
<feature type="compositionally biased region" description="Low complexity" evidence="1">
    <location>
        <begin position="34"/>
        <end position="56"/>
    </location>
</feature>
<reference evidence="2" key="1">
    <citation type="submission" date="2023-02" db="EMBL/GenBank/DDBJ databases">
        <title>Colletotrichum kahawae CIFC_Que2 genome sequencing and assembly.</title>
        <authorList>
            <person name="Baroncelli R."/>
        </authorList>
    </citation>
    <scope>NUCLEOTIDE SEQUENCE</scope>
    <source>
        <strain evidence="2">CIFC_Que2</strain>
    </source>
</reference>
<feature type="region of interest" description="Disordered" evidence="1">
    <location>
        <begin position="30"/>
        <end position="65"/>
    </location>
</feature>
<dbReference type="AlphaFoldDB" id="A0AAD9YN75"/>
<protein>
    <submittedName>
        <fullName evidence="2">Uncharacterized protein</fullName>
    </submittedName>
</protein>
<accession>A0AAD9YN75</accession>
<sequence length="434" mass="45913">MKQFTAPAVSISLPPGFTFSESAHFQEGAVPNVNGKSASNGTNGSNSTKGTNGHNGVTDLKPPVSTLETPDLEVLRDFKGTFKGLGFNTIFRPNNTKAGITELKAPSQGKDAGVTDNILQLNLTAETQVFSTPLSSDGNGAVPNRGLDDQQDIGLDGISYVQTIIDLTEIKEHTSQPVIHFEPGLWMRVPKTEDPALPASYARMGSIPHGTTINAQCFEEAKTTDGPPTFPPVDITPFPIGQIQTKDNGIVFDSQTATNGATHRLPQDLTLFLNNGSITAKMIEDPNVVLSEVNMKKTITKSTTFTVSTDSTAGGGTRNIGFLINGKGTVNGPPSNADAVSMTATYWVSTVQAEVELRPGQSGTVSPAAHGQRDGVPTFVVGEAITSARTVTVEYTQIQYSQTVMLNFAGLSWPHVTVATLAPTDIPLKDAIVC</sequence>
<comment type="caution">
    <text evidence="2">The sequence shown here is derived from an EMBL/GenBank/DDBJ whole genome shotgun (WGS) entry which is preliminary data.</text>
</comment>
<name>A0AAD9YN75_COLKA</name>
<evidence type="ECO:0000256" key="1">
    <source>
        <dbReference type="SAM" id="MobiDB-lite"/>
    </source>
</evidence>
<dbReference type="InterPro" id="IPR047975">
    <property type="entry name" value="Heme_bind_FMP"/>
</dbReference>
<gene>
    <name evidence="2" type="ORF">CKAH01_13454</name>
</gene>
<organism evidence="2 3">
    <name type="scientific">Colletotrichum kahawae</name>
    <name type="common">Coffee berry disease fungus</name>
    <dbReference type="NCBI Taxonomy" id="34407"/>
    <lineage>
        <taxon>Eukaryota</taxon>
        <taxon>Fungi</taxon>
        <taxon>Dikarya</taxon>
        <taxon>Ascomycota</taxon>
        <taxon>Pezizomycotina</taxon>
        <taxon>Sordariomycetes</taxon>
        <taxon>Hypocreomycetidae</taxon>
        <taxon>Glomerellales</taxon>
        <taxon>Glomerellaceae</taxon>
        <taxon>Colletotrichum</taxon>
        <taxon>Colletotrichum gloeosporioides species complex</taxon>
    </lineage>
</organism>
<evidence type="ECO:0000313" key="2">
    <source>
        <dbReference type="EMBL" id="KAK2773775.1"/>
    </source>
</evidence>
<dbReference type="Proteomes" id="UP001281614">
    <property type="component" value="Unassembled WGS sequence"/>
</dbReference>
<dbReference type="NCBIfam" id="NF040572">
    <property type="entry name" value="heme_bind_FMP"/>
    <property type="match status" value="1"/>
</dbReference>
<proteinExistence type="predicted"/>
<keyword evidence="3" id="KW-1185">Reference proteome</keyword>
<dbReference type="EMBL" id="VYYT01000053">
    <property type="protein sequence ID" value="KAK2773775.1"/>
    <property type="molecule type" value="Genomic_DNA"/>
</dbReference>